<dbReference type="SMART" id="SM00347">
    <property type="entry name" value="HTH_MARR"/>
    <property type="match status" value="1"/>
</dbReference>
<dbReference type="InterPro" id="IPR000835">
    <property type="entry name" value="HTH_MarR-typ"/>
</dbReference>
<sequence length="170" mass="19516">MLPQPPWMPRRPPLESLMTPDDLLPTSEVVRDRRVAWLLTLVNRHQHVIEQRIELNSADMRLLWLFNDHRARTLREIADDLSLEQSTVNRQVNAALTAGLLRRFSEPGRSARLVEPTERGRTLFERDIADALGTYEQALDRLGDDAAPFLDLLTRFTSAFGDAVHTLPER</sequence>
<name>A0A2M8WJQ8_9MICO</name>
<proteinExistence type="predicted"/>
<dbReference type="EMBL" id="PGTZ01000009">
    <property type="protein sequence ID" value="PJI91177.1"/>
    <property type="molecule type" value="Genomic_DNA"/>
</dbReference>
<dbReference type="Gene3D" id="1.10.10.10">
    <property type="entry name" value="Winged helix-like DNA-binding domain superfamily/Winged helix DNA-binding domain"/>
    <property type="match status" value="1"/>
</dbReference>
<organism evidence="2 3">
    <name type="scientific">Luteimicrobium subarcticum</name>
    <dbReference type="NCBI Taxonomy" id="620910"/>
    <lineage>
        <taxon>Bacteria</taxon>
        <taxon>Bacillati</taxon>
        <taxon>Actinomycetota</taxon>
        <taxon>Actinomycetes</taxon>
        <taxon>Micrococcales</taxon>
        <taxon>Luteimicrobium</taxon>
    </lineage>
</organism>
<dbReference type="SUPFAM" id="SSF46785">
    <property type="entry name" value="Winged helix' DNA-binding domain"/>
    <property type="match status" value="1"/>
</dbReference>
<accession>A0A2M8WJQ8</accession>
<dbReference type="Proteomes" id="UP000231586">
    <property type="component" value="Unassembled WGS sequence"/>
</dbReference>
<comment type="caution">
    <text evidence="2">The sequence shown here is derived from an EMBL/GenBank/DDBJ whole genome shotgun (WGS) entry which is preliminary data.</text>
</comment>
<feature type="domain" description="HTH marR-type" evidence="1">
    <location>
        <begin position="48"/>
        <end position="147"/>
    </location>
</feature>
<gene>
    <name evidence="2" type="ORF">CLV34_2445</name>
</gene>
<reference evidence="2 3" key="1">
    <citation type="submission" date="2017-11" db="EMBL/GenBank/DDBJ databases">
        <title>Genomic Encyclopedia of Archaeal and Bacterial Type Strains, Phase II (KMG-II): From Individual Species to Whole Genera.</title>
        <authorList>
            <person name="Goeker M."/>
        </authorList>
    </citation>
    <scope>NUCLEOTIDE SEQUENCE [LARGE SCALE GENOMIC DNA]</scope>
    <source>
        <strain evidence="2 3">DSM 22413</strain>
    </source>
</reference>
<keyword evidence="2" id="KW-0238">DNA-binding</keyword>
<evidence type="ECO:0000313" key="3">
    <source>
        <dbReference type="Proteomes" id="UP000231586"/>
    </source>
</evidence>
<dbReference type="InterPro" id="IPR036388">
    <property type="entry name" value="WH-like_DNA-bd_sf"/>
</dbReference>
<evidence type="ECO:0000313" key="2">
    <source>
        <dbReference type="EMBL" id="PJI91177.1"/>
    </source>
</evidence>
<dbReference type="GO" id="GO:0003677">
    <property type="term" value="F:DNA binding"/>
    <property type="evidence" value="ECO:0007669"/>
    <property type="project" value="UniProtKB-KW"/>
</dbReference>
<dbReference type="GO" id="GO:0003700">
    <property type="term" value="F:DNA-binding transcription factor activity"/>
    <property type="evidence" value="ECO:0007669"/>
    <property type="project" value="InterPro"/>
</dbReference>
<keyword evidence="3" id="KW-1185">Reference proteome</keyword>
<dbReference type="AlphaFoldDB" id="A0A2M8WJQ8"/>
<protein>
    <submittedName>
        <fullName evidence="2">DNA-binding MarR family transcriptional regulator</fullName>
    </submittedName>
</protein>
<dbReference type="InterPro" id="IPR036390">
    <property type="entry name" value="WH_DNA-bd_sf"/>
</dbReference>
<evidence type="ECO:0000259" key="1">
    <source>
        <dbReference type="SMART" id="SM00347"/>
    </source>
</evidence>